<reference evidence="12" key="2">
    <citation type="submission" date="2021-04" db="EMBL/GenBank/DDBJ databases">
        <authorList>
            <person name="Podell S."/>
        </authorList>
    </citation>
    <scope>NUCLEOTIDE SEQUENCE</scope>
    <source>
        <strain evidence="12">Hildebrandi</strain>
    </source>
</reference>
<evidence type="ECO:0000256" key="5">
    <source>
        <dbReference type="ARBA" id="ARBA00022454"/>
    </source>
</evidence>
<keyword evidence="13" id="KW-1185">Reference proteome</keyword>
<keyword evidence="8" id="KW-0498">Mitosis</keyword>
<feature type="compositionally biased region" description="Basic and acidic residues" evidence="11">
    <location>
        <begin position="436"/>
        <end position="445"/>
    </location>
</feature>
<evidence type="ECO:0000256" key="8">
    <source>
        <dbReference type="ARBA" id="ARBA00022776"/>
    </source>
</evidence>
<keyword evidence="10" id="KW-0131">Cell cycle</keyword>
<sequence length="865" mass="94675">MTAGSVTEDTSFSPPSETETLVLEDDHDEEEEEEEDNDDDFDPGAAAPSTKLTLKTKKHRKSSIMGGGGNGAPPSATKRRRRRSSARFLRLSPDEEVEDGDEDSGTVGKSATSLDNLGDLYQKAIRMNAENRINAANSWNLNLIDHLDRFVAPELRSTNMASTMDDTLSAATGVNFTKASCTLDASVKIYSYRVDDVHLTSYKVLANLNRTDSNKDDKRNKTNKESPDGDIQENGTKSQRTGTKSSGGSVETLEHNLSNINIHKLDAAFDIDPLFHKMSKTFDEGGAKGLLLANLGVSSKGGAGGCKIVFDSSLDADIAAEDEKQAEEYDTSKRTEPTSVDVTSLVAKIDSMLATGCGYSAETIQDMPLVPQLASLRIKFEELEQGGFVDHSVLSTKRYASSRQEEEEADRSIHIEAIERSRASQADLGRSLLAQDRSDTTERDSLGIGKNDYEPDDFGGGGGDFDDGDDTEFGGFHDGDHRFSSESFRAVPSLDDKGLASRTETQAQKELPQPAISQATILLDAIASGDISTSQWGNSYEFFNSQALANLSSGNMWAGADHWKKIPKPRRVGILKDTEASSKSDVKKKKGRKAKPSSALDGTALVDITNPIHNLEELMKKPPAVKRGTSLSKLQWTKAMQTKYSNVDNLLPIDAGLGIKELTTLFLRPNIKLAEKVDEYPNKTASIPKSVGFGGVETWGSNDNGFSDNEDDGGFDFGGGNDGEDAEDFVVPDLEGVRKVEKIKVGYATVAKKVDVKRLKLDLWEELERTFQQRGEMEEMVDSETDPLEIEVMSERARPADVSSDEQNTNYEPVSFQDTVRDMQATQSQVDVTLPFYFICVLHLCNEKGLTLESRGLDDFIIRSK</sequence>
<feature type="compositionally biased region" description="Acidic residues" evidence="11">
    <location>
        <begin position="22"/>
        <end position="42"/>
    </location>
</feature>
<feature type="compositionally biased region" description="Acidic residues" evidence="11">
    <location>
        <begin position="94"/>
        <end position="104"/>
    </location>
</feature>
<comment type="caution">
    <text evidence="12">The sequence shown here is derived from an EMBL/GenBank/DDBJ whole genome shotgun (WGS) entry which is preliminary data.</text>
</comment>
<comment type="subcellular location">
    <subcellularLocation>
        <location evidence="1">Chromosome</location>
    </subcellularLocation>
    <subcellularLocation>
        <location evidence="2">Cytoplasm</location>
    </subcellularLocation>
</comment>
<feature type="compositionally biased region" description="Basic residues" evidence="11">
    <location>
        <begin position="586"/>
        <end position="595"/>
    </location>
</feature>
<dbReference type="GO" id="GO:0007076">
    <property type="term" value="P:mitotic chromosome condensation"/>
    <property type="evidence" value="ECO:0007669"/>
    <property type="project" value="InterPro"/>
</dbReference>
<dbReference type="AlphaFoldDB" id="A0A9K3Q8C4"/>
<dbReference type="GO" id="GO:0000796">
    <property type="term" value="C:condensin complex"/>
    <property type="evidence" value="ECO:0007669"/>
    <property type="project" value="InterPro"/>
</dbReference>
<accession>A0A9K3Q8C4</accession>
<feature type="compositionally biased region" description="Basic and acidic residues" evidence="11">
    <location>
        <begin position="574"/>
        <end position="585"/>
    </location>
</feature>
<keyword evidence="7" id="KW-0132">Cell division</keyword>
<gene>
    <name evidence="12" type="ORF">IV203_012920</name>
</gene>
<keyword evidence="5" id="KW-0158">Chromosome</keyword>
<organism evidence="12 13">
    <name type="scientific">Nitzschia inconspicua</name>
    <dbReference type="NCBI Taxonomy" id="303405"/>
    <lineage>
        <taxon>Eukaryota</taxon>
        <taxon>Sar</taxon>
        <taxon>Stramenopiles</taxon>
        <taxon>Ochrophyta</taxon>
        <taxon>Bacillariophyta</taxon>
        <taxon>Bacillariophyceae</taxon>
        <taxon>Bacillariophycidae</taxon>
        <taxon>Bacillariales</taxon>
        <taxon>Bacillariaceae</taxon>
        <taxon>Nitzschia</taxon>
    </lineage>
</organism>
<evidence type="ECO:0000256" key="3">
    <source>
        <dbReference type="ARBA" id="ARBA00009471"/>
    </source>
</evidence>
<comment type="similarity">
    <text evidence="3">Belongs to the CND2 (condensin subunit 2) family.</text>
</comment>
<dbReference type="GO" id="GO:0051301">
    <property type="term" value="P:cell division"/>
    <property type="evidence" value="ECO:0007669"/>
    <property type="project" value="UniProtKB-KW"/>
</dbReference>
<dbReference type="Pfam" id="PF05786">
    <property type="entry name" value="Cnd2"/>
    <property type="match status" value="2"/>
</dbReference>
<dbReference type="GO" id="GO:0005737">
    <property type="term" value="C:cytoplasm"/>
    <property type="evidence" value="ECO:0007669"/>
    <property type="project" value="UniProtKB-SubCell"/>
</dbReference>
<evidence type="ECO:0000256" key="7">
    <source>
        <dbReference type="ARBA" id="ARBA00022618"/>
    </source>
</evidence>
<keyword evidence="9" id="KW-0226">DNA condensation</keyword>
<feature type="compositionally biased region" description="Polar residues" evidence="11">
    <location>
        <begin position="233"/>
        <end position="251"/>
    </location>
</feature>
<evidence type="ECO:0000256" key="9">
    <source>
        <dbReference type="ARBA" id="ARBA00023067"/>
    </source>
</evidence>
<dbReference type="InterPro" id="IPR022816">
    <property type="entry name" value="Condensin_barren_su2"/>
</dbReference>
<feature type="region of interest" description="Disordered" evidence="11">
    <location>
        <begin position="574"/>
        <end position="598"/>
    </location>
</feature>
<proteinExistence type="inferred from homology"/>
<feature type="region of interest" description="Disordered" evidence="11">
    <location>
        <begin position="429"/>
        <end position="481"/>
    </location>
</feature>
<evidence type="ECO:0000256" key="4">
    <source>
        <dbReference type="ARBA" id="ARBA00016065"/>
    </source>
</evidence>
<dbReference type="EMBL" id="JAGRRH010000001">
    <property type="protein sequence ID" value="KAG7373825.1"/>
    <property type="molecule type" value="Genomic_DNA"/>
</dbReference>
<dbReference type="OrthoDB" id="362021at2759"/>
<evidence type="ECO:0000256" key="6">
    <source>
        <dbReference type="ARBA" id="ARBA00022490"/>
    </source>
</evidence>
<name>A0A9K3Q8C4_9STRA</name>
<feature type="compositionally biased region" description="Basic and acidic residues" evidence="11">
    <location>
        <begin position="212"/>
        <end position="227"/>
    </location>
</feature>
<evidence type="ECO:0000256" key="2">
    <source>
        <dbReference type="ARBA" id="ARBA00004496"/>
    </source>
</evidence>
<keyword evidence="6" id="KW-0963">Cytoplasm</keyword>
<dbReference type="GO" id="GO:0003682">
    <property type="term" value="F:chromatin binding"/>
    <property type="evidence" value="ECO:0007669"/>
    <property type="project" value="TreeGrafter"/>
</dbReference>
<dbReference type="PANTHER" id="PTHR13108:SF9">
    <property type="entry name" value="CONDENSIN COMPLEX SUBUNIT 2"/>
    <property type="match status" value="1"/>
</dbReference>
<evidence type="ECO:0000256" key="11">
    <source>
        <dbReference type="SAM" id="MobiDB-lite"/>
    </source>
</evidence>
<reference evidence="12" key="1">
    <citation type="journal article" date="2021" name="Sci. Rep.">
        <title>Diploid genomic architecture of Nitzschia inconspicua, an elite biomass production diatom.</title>
        <authorList>
            <person name="Oliver A."/>
            <person name="Podell S."/>
            <person name="Pinowska A."/>
            <person name="Traller J.C."/>
            <person name="Smith S.R."/>
            <person name="McClure R."/>
            <person name="Beliaev A."/>
            <person name="Bohutskyi P."/>
            <person name="Hill E.A."/>
            <person name="Rabines A."/>
            <person name="Zheng H."/>
            <person name="Allen L.Z."/>
            <person name="Kuo A."/>
            <person name="Grigoriev I.V."/>
            <person name="Allen A.E."/>
            <person name="Hazlebeck D."/>
            <person name="Allen E.E."/>
        </authorList>
    </citation>
    <scope>NUCLEOTIDE SEQUENCE</scope>
    <source>
        <strain evidence="12">Hildebrandi</strain>
    </source>
</reference>
<dbReference type="PANTHER" id="PTHR13108">
    <property type="entry name" value="CONDENSIN COMPLEX SUBUNIT 2"/>
    <property type="match status" value="1"/>
</dbReference>
<evidence type="ECO:0000256" key="1">
    <source>
        <dbReference type="ARBA" id="ARBA00004286"/>
    </source>
</evidence>
<feature type="compositionally biased region" description="Polar residues" evidence="11">
    <location>
        <begin position="1"/>
        <end position="19"/>
    </location>
</feature>
<protein>
    <recommendedName>
        <fullName evidence="4">Condensin complex subunit 2</fullName>
    </recommendedName>
</protein>
<dbReference type="Proteomes" id="UP000693970">
    <property type="component" value="Unassembled WGS sequence"/>
</dbReference>
<feature type="region of interest" description="Disordered" evidence="11">
    <location>
        <begin position="211"/>
        <end position="251"/>
    </location>
</feature>
<evidence type="ECO:0000313" key="13">
    <source>
        <dbReference type="Proteomes" id="UP000693970"/>
    </source>
</evidence>
<feature type="region of interest" description="Disordered" evidence="11">
    <location>
        <begin position="1"/>
        <end position="111"/>
    </location>
</feature>
<evidence type="ECO:0000313" key="12">
    <source>
        <dbReference type="EMBL" id="KAG7373825.1"/>
    </source>
</evidence>
<evidence type="ECO:0000256" key="10">
    <source>
        <dbReference type="ARBA" id="ARBA00023306"/>
    </source>
</evidence>